<evidence type="ECO:0000313" key="3">
    <source>
        <dbReference type="Proteomes" id="UP000762676"/>
    </source>
</evidence>
<organism evidence="2 3">
    <name type="scientific">Elysia marginata</name>
    <dbReference type="NCBI Taxonomy" id="1093978"/>
    <lineage>
        <taxon>Eukaryota</taxon>
        <taxon>Metazoa</taxon>
        <taxon>Spiralia</taxon>
        <taxon>Lophotrochozoa</taxon>
        <taxon>Mollusca</taxon>
        <taxon>Gastropoda</taxon>
        <taxon>Heterobranchia</taxon>
        <taxon>Euthyneura</taxon>
        <taxon>Panpulmonata</taxon>
        <taxon>Sacoglossa</taxon>
        <taxon>Placobranchoidea</taxon>
        <taxon>Plakobranchidae</taxon>
        <taxon>Elysia</taxon>
    </lineage>
</organism>
<comment type="caution">
    <text evidence="2">The sequence shown here is derived from an EMBL/GenBank/DDBJ whole genome shotgun (WGS) entry which is preliminary data.</text>
</comment>
<accession>A0AAV4HNL5</accession>
<gene>
    <name evidence="2" type="ORF">ElyMa_004530000</name>
</gene>
<dbReference type="AlphaFoldDB" id="A0AAV4HNL5"/>
<feature type="region of interest" description="Disordered" evidence="1">
    <location>
        <begin position="71"/>
        <end position="93"/>
    </location>
</feature>
<reference evidence="2 3" key="1">
    <citation type="journal article" date="2021" name="Elife">
        <title>Chloroplast acquisition without the gene transfer in kleptoplastic sea slugs, Plakobranchus ocellatus.</title>
        <authorList>
            <person name="Maeda T."/>
            <person name="Takahashi S."/>
            <person name="Yoshida T."/>
            <person name="Shimamura S."/>
            <person name="Takaki Y."/>
            <person name="Nagai Y."/>
            <person name="Toyoda A."/>
            <person name="Suzuki Y."/>
            <person name="Arimoto A."/>
            <person name="Ishii H."/>
            <person name="Satoh N."/>
            <person name="Nishiyama T."/>
            <person name="Hasebe M."/>
            <person name="Maruyama T."/>
            <person name="Minagawa J."/>
            <person name="Obokata J."/>
            <person name="Shigenobu S."/>
        </authorList>
    </citation>
    <scope>NUCLEOTIDE SEQUENCE [LARGE SCALE GENOMIC DNA]</scope>
</reference>
<sequence length="93" mass="10412">MGPVFYHWATDTGPQPDIVSILYLYCTRHPCKRLLRPEGPSLIRPAEFTRGQTSMEFPEGSRGFPRVATNTKESRHAPGAYGHSIELPPDTQS</sequence>
<proteinExistence type="predicted"/>
<keyword evidence="3" id="KW-1185">Reference proteome</keyword>
<evidence type="ECO:0000313" key="2">
    <source>
        <dbReference type="EMBL" id="GFR99491.1"/>
    </source>
</evidence>
<dbReference type="EMBL" id="BMAT01009143">
    <property type="protein sequence ID" value="GFR99491.1"/>
    <property type="molecule type" value="Genomic_DNA"/>
</dbReference>
<dbReference type="Proteomes" id="UP000762676">
    <property type="component" value="Unassembled WGS sequence"/>
</dbReference>
<name>A0AAV4HNL5_9GAST</name>
<protein>
    <submittedName>
        <fullName evidence="2">Uncharacterized protein</fullName>
    </submittedName>
</protein>
<evidence type="ECO:0000256" key="1">
    <source>
        <dbReference type="SAM" id="MobiDB-lite"/>
    </source>
</evidence>